<accession>A0A381UFX8</accession>
<dbReference type="GO" id="GO:0004029">
    <property type="term" value="F:aldehyde dehydrogenase (NAD+) activity"/>
    <property type="evidence" value="ECO:0007669"/>
    <property type="project" value="TreeGrafter"/>
</dbReference>
<protein>
    <recommendedName>
        <fullName evidence="1">NAD-dependent epimerase/dehydratase domain-containing protein</fullName>
    </recommendedName>
</protein>
<organism evidence="2">
    <name type="scientific">marine metagenome</name>
    <dbReference type="NCBI Taxonomy" id="408172"/>
    <lineage>
        <taxon>unclassified sequences</taxon>
        <taxon>metagenomes</taxon>
        <taxon>ecological metagenomes</taxon>
    </lineage>
</organism>
<evidence type="ECO:0000259" key="1">
    <source>
        <dbReference type="Pfam" id="PF01370"/>
    </source>
</evidence>
<dbReference type="AlphaFoldDB" id="A0A381UFX8"/>
<dbReference type="InterPro" id="IPR001509">
    <property type="entry name" value="Epimerase_deHydtase"/>
</dbReference>
<gene>
    <name evidence="2" type="ORF">METZ01_LOCUS79966</name>
</gene>
<reference evidence="2" key="1">
    <citation type="submission" date="2018-05" db="EMBL/GenBank/DDBJ databases">
        <authorList>
            <person name="Lanie J.A."/>
            <person name="Ng W.-L."/>
            <person name="Kazmierczak K.M."/>
            <person name="Andrzejewski T.M."/>
            <person name="Davidsen T.M."/>
            <person name="Wayne K.J."/>
            <person name="Tettelin H."/>
            <person name="Glass J.I."/>
            <person name="Rusch D."/>
            <person name="Podicherti R."/>
            <person name="Tsui H.-C.T."/>
            <person name="Winkler M.E."/>
        </authorList>
    </citation>
    <scope>NUCLEOTIDE SEQUENCE</scope>
</reference>
<dbReference type="SUPFAM" id="SSF51735">
    <property type="entry name" value="NAD(P)-binding Rossmann-fold domains"/>
    <property type="match status" value="1"/>
</dbReference>
<dbReference type="PANTHER" id="PTHR48079">
    <property type="entry name" value="PROTEIN YEEZ"/>
    <property type="match status" value="1"/>
</dbReference>
<dbReference type="GO" id="GO:0005737">
    <property type="term" value="C:cytoplasm"/>
    <property type="evidence" value="ECO:0007669"/>
    <property type="project" value="TreeGrafter"/>
</dbReference>
<name>A0A381UFX8_9ZZZZ</name>
<feature type="domain" description="NAD-dependent epimerase/dehydratase" evidence="1">
    <location>
        <begin position="4"/>
        <end position="218"/>
    </location>
</feature>
<dbReference type="EMBL" id="UINC01006371">
    <property type="protein sequence ID" value="SVA27112.1"/>
    <property type="molecule type" value="Genomic_DNA"/>
</dbReference>
<evidence type="ECO:0000313" key="2">
    <source>
        <dbReference type="EMBL" id="SVA27112.1"/>
    </source>
</evidence>
<sequence length="286" mass="31429">MNITIIGAAYTGLATAKYFKSLGHSISVTTTKESRRAELHQVADKVTVMFGSDREKMKALLVDQEILVLTVAGGMVEKDGKTIMDPDLYRDAYVGTAESVVNAIGPDSSLRQIIFTSSLNAYGDGGGANEISEEIEANPLNPFQEVYVTTEGLLRGLENDQLGICIFRTGTIHGPGREWKNQLAQMSGQKIPFDGSSDAMIVHRDDVVRAIEMAINKNLHGLYNLFNEVKISKEEFFAQICDEQGLDHVEWLNLSPGPKNVSNQKIKDAGLMFLDPDASQDFKNLL</sequence>
<dbReference type="PANTHER" id="PTHR48079:SF6">
    <property type="entry name" value="NAD(P)-BINDING DOMAIN-CONTAINING PROTEIN-RELATED"/>
    <property type="match status" value="1"/>
</dbReference>
<dbReference type="Gene3D" id="3.40.50.720">
    <property type="entry name" value="NAD(P)-binding Rossmann-like Domain"/>
    <property type="match status" value="1"/>
</dbReference>
<dbReference type="InterPro" id="IPR051783">
    <property type="entry name" value="NAD(P)-dependent_oxidoreduct"/>
</dbReference>
<proteinExistence type="predicted"/>
<dbReference type="InterPro" id="IPR036291">
    <property type="entry name" value="NAD(P)-bd_dom_sf"/>
</dbReference>
<dbReference type="Pfam" id="PF01370">
    <property type="entry name" value="Epimerase"/>
    <property type="match status" value="1"/>
</dbReference>